<proteinExistence type="predicted"/>
<dbReference type="AlphaFoldDB" id="A0A212L3V5"/>
<accession>A0A212L3V5</accession>
<dbReference type="EMBL" id="FMJC01000002">
    <property type="protein sequence ID" value="SCM72264.1"/>
    <property type="molecule type" value="Genomic_DNA"/>
</dbReference>
<name>A0A212L3V5_9BACT</name>
<dbReference type="InterPro" id="IPR029044">
    <property type="entry name" value="Nucleotide-diphossugar_trans"/>
</dbReference>
<dbReference type="Pfam" id="PF00535">
    <property type="entry name" value="Glycos_transf_2"/>
    <property type="match status" value="1"/>
</dbReference>
<dbReference type="Gene3D" id="3.90.550.10">
    <property type="entry name" value="Spore Coat Polysaccharide Biosynthesis Protein SpsA, Chain A"/>
    <property type="match status" value="1"/>
</dbReference>
<evidence type="ECO:0000259" key="1">
    <source>
        <dbReference type="Pfam" id="PF00535"/>
    </source>
</evidence>
<dbReference type="SUPFAM" id="SSF53448">
    <property type="entry name" value="Nucleotide-diphospho-sugar transferases"/>
    <property type="match status" value="1"/>
</dbReference>
<evidence type="ECO:0000313" key="2">
    <source>
        <dbReference type="EMBL" id="SCM72264.1"/>
    </source>
</evidence>
<feature type="domain" description="Glycosyltransferase 2-like" evidence="1">
    <location>
        <begin position="7"/>
        <end position="131"/>
    </location>
</feature>
<protein>
    <submittedName>
        <fullName evidence="2">Glycosyl transferase family 2</fullName>
    </submittedName>
</protein>
<gene>
    <name evidence="2" type="ORF">KL86DES1_20496</name>
</gene>
<dbReference type="RefSeq" id="WP_179980122.1">
    <property type="nucleotide sequence ID" value="NZ_LT608333.1"/>
</dbReference>
<reference evidence="2" key="1">
    <citation type="submission" date="2016-08" db="EMBL/GenBank/DDBJ databases">
        <authorList>
            <person name="Seilhamer J.J."/>
        </authorList>
    </citation>
    <scope>NUCLEOTIDE SEQUENCE</scope>
    <source>
        <strain evidence="2">86-1</strain>
    </source>
</reference>
<keyword evidence="2" id="KW-0808">Transferase</keyword>
<dbReference type="PANTHER" id="PTHR22916">
    <property type="entry name" value="GLYCOSYLTRANSFERASE"/>
    <property type="match status" value="1"/>
</dbReference>
<dbReference type="PANTHER" id="PTHR22916:SF3">
    <property type="entry name" value="UDP-GLCNAC:BETAGAL BETA-1,3-N-ACETYLGLUCOSAMINYLTRANSFERASE-LIKE PROTEIN 1"/>
    <property type="match status" value="1"/>
</dbReference>
<organism evidence="2">
    <name type="scientific">uncultured Desulfovibrio sp</name>
    <dbReference type="NCBI Taxonomy" id="167968"/>
    <lineage>
        <taxon>Bacteria</taxon>
        <taxon>Pseudomonadati</taxon>
        <taxon>Thermodesulfobacteriota</taxon>
        <taxon>Desulfovibrionia</taxon>
        <taxon>Desulfovibrionales</taxon>
        <taxon>Desulfovibrionaceae</taxon>
        <taxon>Desulfovibrio</taxon>
        <taxon>environmental samples</taxon>
    </lineage>
</organism>
<dbReference type="InterPro" id="IPR001173">
    <property type="entry name" value="Glyco_trans_2-like"/>
</dbReference>
<dbReference type="GO" id="GO:0016758">
    <property type="term" value="F:hexosyltransferase activity"/>
    <property type="evidence" value="ECO:0007669"/>
    <property type="project" value="UniProtKB-ARBA"/>
</dbReference>
<sequence>MSVPAVSVIMNCLNSSRDLREAMDSVMAQTFTDFEIVFWDNGSTDESPAIARSYGEKVRYFRGETTVPLGAGRNLALAQARGRYIAFLDCDDIWRPRKLELQVGLFEANPRVGLVSTDTEIFDGKRVIKRLFAETRPERGMAFAALMERQWISMSSAMVRAEALAGLSGRGVPTGQGENGGWFDESLNVCEEADVFYRIAHDWELDHVDEPLTVWRVHGANTTFRKFGQFADETLRILDKHRRLYPGYDQEHAGLVLLLTRRAAFQKAVALWREGRNAEARKAMAPWRNSGKKYQMFWWASFLPGGCFDAAARLYFALPAFLRR</sequence>